<dbReference type="Proteomes" id="UP000250266">
    <property type="component" value="Unassembled WGS sequence"/>
</dbReference>
<comment type="function">
    <text evidence="9">Component of the Mediator complex, a coactivator involved in the regulated transcription of nearly all RNA polymerase II-dependent genes. Mediator functions as a bridge to convey information from gene-specific regulatory proteins to the basal RNA polymerase II transcription machinery. Mediator is recruited to promoters by direct interactions with regulatory proteins and serves as a scaffold for the assembly of a functional preinitiation complex with RNA polymerase II and the general transcription factors.</text>
</comment>
<feature type="region of interest" description="Disordered" evidence="10">
    <location>
        <begin position="169"/>
        <end position="217"/>
    </location>
</feature>
<keyword evidence="7 9" id="KW-0539">Nucleus</keyword>
<evidence type="ECO:0000256" key="3">
    <source>
        <dbReference type="ARBA" id="ARBA00020637"/>
    </source>
</evidence>
<dbReference type="GO" id="GO:0016592">
    <property type="term" value="C:mediator complex"/>
    <property type="evidence" value="ECO:0007669"/>
    <property type="project" value="InterPro"/>
</dbReference>
<dbReference type="GO" id="GO:0000978">
    <property type="term" value="F:RNA polymerase II cis-regulatory region sequence-specific DNA binding"/>
    <property type="evidence" value="ECO:0007669"/>
    <property type="project" value="TreeGrafter"/>
</dbReference>
<evidence type="ECO:0000256" key="8">
    <source>
        <dbReference type="ARBA" id="ARBA00031261"/>
    </source>
</evidence>
<dbReference type="GO" id="GO:0006357">
    <property type="term" value="P:regulation of transcription by RNA polymerase II"/>
    <property type="evidence" value="ECO:0007669"/>
    <property type="project" value="InterPro"/>
</dbReference>
<proteinExistence type="inferred from homology"/>
<keyword evidence="4 9" id="KW-0805">Transcription regulation</keyword>
<comment type="similarity">
    <text evidence="2 9">Belongs to the Mediator complex subunit 8 family.</text>
</comment>
<organism evidence="11 12">
    <name type="scientific">Lepidopterella palustris CBS 459.81</name>
    <dbReference type="NCBI Taxonomy" id="1314670"/>
    <lineage>
        <taxon>Eukaryota</taxon>
        <taxon>Fungi</taxon>
        <taxon>Dikarya</taxon>
        <taxon>Ascomycota</taxon>
        <taxon>Pezizomycotina</taxon>
        <taxon>Dothideomycetes</taxon>
        <taxon>Pleosporomycetidae</taxon>
        <taxon>Mytilinidiales</taxon>
        <taxon>Argynnaceae</taxon>
        <taxon>Lepidopterella</taxon>
    </lineage>
</organism>
<evidence type="ECO:0000313" key="12">
    <source>
        <dbReference type="Proteomes" id="UP000250266"/>
    </source>
</evidence>
<dbReference type="EMBL" id="KV744823">
    <property type="protein sequence ID" value="OCK85200.1"/>
    <property type="molecule type" value="Genomic_DNA"/>
</dbReference>
<evidence type="ECO:0000313" key="11">
    <source>
        <dbReference type="EMBL" id="OCK85200.1"/>
    </source>
</evidence>
<evidence type="ECO:0000256" key="2">
    <source>
        <dbReference type="ARBA" id="ARBA00005716"/>
    </source>
</evidence>
<name>A0A8E2EJZ0_9PEZI</name>
<accession>A0A8E2EJZ0</accession>
<gene>
    <name evidence="9" type="primary">MED8</name>
    <name evidence="11" type="ORF">K432DRAFT_377901</name>
</gene>
<dbReference type="InterPro" id="IPR019364">
    <property type="entry name" value="Mediatior_Med8_fun/met"/>
</dbReference>
<dbReference type="OrthoDB" id="5329317at2759"/>
<dbReference type="GO" id="GO:0070847">
    <property type="term" value="C:core mediator complex"/>
    <property type="evidence" value="ECO:0007669"/>
    <property type="project" value="TreeGrafter"/>
</dbReference>
<evidence type="ECO:0000256" key="1">
    <source>
        <dbReference type="ARBA" id="ARBA00004123"/>
    </source>
</evidence>
<evidence type="ECO:0000256" key="6">
    <source>
        <dbReference type="ARBA" id="ARBA00023163"/>
    </source>
</evidence>
<keyword evidence="6 9" id="KW-0804">Transcription</keyword>
<evidence type="ECO:0000256" key="7">
    <source>
        <dbReference type="ARBA" id="ARBA00023242"/>
    </source>
</evidence>
<dbReference type="AlphaFoldDB" id="A0A8E2EJZ0"/>
<sequence>MQAATNASSPEDIKALEQTRLRLQAVVKSLGQLQHDLAHHETLPSWPSLQKSSALLIRTISSLLSTTETHSKFLHSAHAYPLPTFPGRSQAGLLDFLLRKKHEPSVEDWIIEGLKAAAEFCDASEIEGMGVRVGERKEKRGLDEEDITELWEWAGPAENDIARRVLTAGEHTSDEEDDEDEEDDDEDADQNATKDTQMTGADVPGKQPAVPEPPPLPLATILRFMTTGSVPLFADPQRQNREQMAAIRAMSAQREGEAAAVRAGIATQGQ</sequence>
<dbReference type="Gene3D" id="6.10.250.2610">
    <property type="match status" value="1"/>
</dbReference>
<keyword evidence="12" id="KW-1185">Reference proteome</keyword>
<evidence type="ECO:0000256" key="10">
    <source>
        <dbReference type="SAM" id="MobiDB-lite"/>
    </source>
</evidence>
<evidence type="ECO:0000256" key="4">
    <source>
        <dbReference type="ARBA" id="ARBA00023015"/>
    </source>
</evidence>
<dbReference type="PANTHER" id="PTHR13074:SF9">
    <property type="entry name" value="MEDIATOR OF RNA POLYMERASE II TRANSCRIPTION SUBUNIT 8"/>
    <property type="match status" value="1"/>
</dbReference>
<comment type="subcellular location">
    <subcellularLocation>
        <location evidence="1 9">Nucleus</location>
    </subcellularLocation>
</comment>
<feature type="compositionally biased region" description="Polar residues" evidence="10">
    <location>
        <begin position="190"/>
        <end position="199"/>
    </location>
</feature>
<dbReference type="PANTHER" id="PTHR13074">
    <property type="entry name" value="MEDIATOR OF RNA POLYMERASE II TRANSCRIPTION SUBUNIT 8"/>
    <property type="match status" value="1"/>
</dbReference>
<dbReference type="Pfam" id="PF10232">
    <property type="entry name" value="Med8"/>
    <property type="match status" value="1"/>
</dbReference>
<dbReference type="Gene3D" id="1.20.58.1710">
    <property type="match status" value="1"/>
</dbReference>
<evidence type="ECO:0000256" key="9">
    <source>
        <dbReference type="RuleBase" id="RU364144"/>
    </source>
</evidence>
<feature type="compositionally biased region" description="Acidic residues" evidence="10">
    <location>
        <begin position="173"/>
        <end position="189"/>
    </location>
</feature>
<dbReference type="GO" id="GO:0003712">
    <property type="term" value="F:transcription coregulator activity"/>
    <property type="evidence" value="ECO:0007669"/>
    <property type="project" value="InterPro"/>
</dbReference>
<evidence type="ECO:0000256" key="5">
    <source>
        <dbReference type="ARBA" id="ARBA00023159"/>
    </source>
</evidence>
<comment type="subunit">
    <text evidence="9">Component of the Mediator complex.</text>
</comment>
<reference evidence="11 12" key="1">
    <citation type="journal article" date="2016" name="Nat. Commun.">
        <title>Ectomycorrhizal ecology is imprinted in the genome of the dominant symbiotic fungus Cenococcum geophilum.</title>
        <authorList>
            <consortium name="DOE Joint Genome Institute"/>
            <person name="Peter M."/>
            <person name="Kohler A."/>
            <person name="Ohm R.A."/>
            <person name="Kuo A."/>
            <person name="Krutzmann J."/>
            <person name="Morin E."/>
            <person name="Arend M."/>
            <person name="Barry K.W."/>
            <person name="Binder M."/>
            <person name="Choi C."/>
            <person name="Clum A."/>
            <person name="Copeland A."/>
            <person name="Grisel N."/>
            <person name="Haridas S."/>
            <person name="Kipfer T."/>
            <person name="LaButti K."/>
            <person name="Lindquist E."/>
            <person name="Lipzen A."/>
            <person name="Maire R."/>
            <person name="Meier B."/>
            <person name="Mihaltcheva S."/>
            <person name="Molinier V."/>
            <person name="Murat C."/>
            <person name="Poggeler S."/>
            <person name="Quandt C.A."/>
            <person name="Sperisen C."/>
            <person name="Tritt A."/>
            <person name="Tisserant E."/>
            <person name="Crous P.W."/>
            <person name="Henrissat B."/>
            <person name="Nehls U."/>
            <person name="Egli S."/>
            <person name="Spatafora J.W."/>
            <person name="Grigoriev I.V."/>
            <person name="Martin F.M."/>
        </authorList>
    </citation>
    <scope>NUCLEOTIDE SEQUENCE [LARGE SCALE GENOMIC DNA]</scope>
    <source>
        <strain evidence="11 12">CBS 459.81</strain>
    </source>
</reference>
<protein>
    <recommendedName>
        <fullName evidence="3 9">Mediator of RNA polymerase II transcription subunit 8</fullName>
    </recommendedName>
    <alternativeName>
        <fullName evidence="8 9">Mediator complex subunit 8</fullName>
    </alternativeName>
</protein>
<keyword evidence="5 9" id="KW-0010">Activator</keyword>